<dbReference type="PANTHER" id="PTHR43071:SF1">
    <property type="entry name" value="2-AMINO-4-HYDROXY-6-HYDROXYMETHYLDIHYDROPTERIDINE PYROPHOSPHOKINASE"/>
    <property type="match status" value="1"/>
</dbReference>
<dbReference type="GO" id="GO:0046654">
    <property type="term" value="P:tetrahydrofolate biosynthetic process"/>
    <property type="evidence" value="ECO:0007669"/>
    <property type="project" value="UniProtKB-UniPathway"/>
</dbReference>
<dbReference type="GO" id="GO:0016301">
    <property type="term" value="F:kinase activity"/>
    <property type="evidence" value="ECO:0007669"/>
    <property type="project" value="UniProtKB-KW"/>
</dbReference>
<keyword evidence="7" id="KW-0289">Folate biosynthesis</keyword>
<keyword evidence="4" id="KW-0547">Nucleotide-binding</keyword>
<dbReference type="SUPFAM" id="SSF55083">
    <property type="entry name" value="6-hydroxymethyl-7,8-dihydropterin pyrophosphokinase, HPPK"/>
    <property type="match status" value="1"/>
</dbReference>
<keyword evidence="5" id="KW-0418">Kinase</keyword>
<dbReference type="UniPathway" id="UPA00077">
    <property type="reaction ID" value="UER00155"/>
</dbReference>
<accession>A0A6J7E577</accession>
<sequence length="163" mass="17523">MRPAILALGANLGDPAAALQGAVDALAGSEGIRVITASSVYLTDPVGGPEQGVYSNAVVRIETDLTPEQLLARVQVIELEFGRVRDVRWGPRTLDIDVIDVDGQVSDDPVLTLPHPRAHERGFVIVPWREIEPDATLVGHGRISDLPVGRTGVRRTNERLVVA</sequence>
<reference evidence="9" key="1">
    <citation type="submission" date="2020-05" db="EMBL/GenBank/DDBJ databases">
        <authorList>
            <person name="Chiriac C."/>
            <person name="Salcher M."/>
            <person name="Ghai R."/>
            <person name="Kavagutti S V."/>
        </authorList>
    </citation>
    <scope>NUCLEOTIDE SEQUENCE</scope>
</reference>
<comment type="pathway">
    <text evidence="1">Cofactor biosynthesis; tetrahydrofolate biosynthesis; 2-amino-4-hydroxy-6-hydroxymethyl-7,8-dihydropteridine diphosphate from 7,8-dihydroneopterin triphosphate: step 4/4.</text>
</comment>
<dbReference type="PANTHER" id="PTHR43071">
    <property type="entry name" value="2-AMINO-4-HYDROXY-6-HYDROXYMETHYLDIHYDROPTERIDINE PYROPHOSPHOKINASE"/>
    <property type="match status" value="1"/>
</dbReference>
<dbReference type="AlphaFoldDB" id="A0A6J7E577"/>
<protein>
    <recommendedName>
        <fullName evidence="2">2-amino-4-hydroxy-6-hydroxymethyldihydropteridine diphosphokinase</fullName>
        <ecNumber evidence="2">2.7.6.3</ecNumber>
    </recommendedName>
</protein>
<evidence type="ECO:0000256" key="6">
    <source>
        <dbReference type="ARBA" id="ARBA00022840"/>
    </source>
</evidence>
<evidence type="ECO:0000259" key="8">
    <source>
        <dbReference type="PROSITE" id="PS00794"/>
    </source>
</evidence>
<dbReference type="PROSITE" id="PS00794">
    <property type="entry name" value="HPPK"/>
    <property type="match status" value="1"/>
</dbReference>
<name>A0A6J7E577_9ZZZZ</name>
<evidence type="ECO:0000256" key="2">
    <source>
        <dbReference type="ARBA" id="ARBA00013253"/>
    </source>
</evidence>
<evidence type="ECO:0000256" key="1">
    <source>
        <dbReference type="ARBA" id="ARBA00005051"/>
    </source>
</evidence>
<dbReference type="InterPro" id="IPR035907">
    <property type="entry name" value="Hppk_sf"/>
</dbReference>
<evidence type="ECO:0000256" key="3">
    <source>
        <dbReference type="ARBA" id="ARBA00022679"/>
    </source>
</evidence>
<dbReference type="GO" id="GO:0003848">
    <property type="term" value="F:2-amino-4-hydroxy-6-hydroxymethyldihydropteridine diphosphokinase activity"/>
    <property type="evidence" value="ECO:0007669"/>
    <property type="project" value="UniProtKB-EC"/>
</dbReference>
<dbReference type="GO" id="GO:0046656">
    <property type="term" value="P:folic acid biosynthetic process"/>
    <property type="evidence" value="ECO:0007669"/>
    <property type="project" value="UniProtKB-KW"/>
</dbReference>
<feature type="domain" description="7,8-dihydro-6-hydroxymethylpterin-pyrophosphokinase" evidence="8">
    <location>
        <begin position="88"/>
        <end position="99"/>
    </location>
</feature>
<dbReference type="EC" id="2.7.6.3" evidence="2"/>
<evidence type="ECO:0000256" key="5">
    <source>
        <dbReference type="ARBA" id="ARBA00022777"/>
    </source>
</evidence>
<dbReference type="Pfam" id="PF01288">
    <property type="entry name" value="HPPK"/>
    <property type="match status" value="1"/>
</dbReference>
<organism evidence="9">
    <name type="scientific">freshwater metagenome</name>
    <dbReference type="NCBI Taxonomy" id="449393"/>
    <lineage>
        <taxon>unclassified sequences</taxon>
        <taxon>metagenomes</taxon>
        <taxon>ecological metagenomes</taxon>
    </lineage>
</organism>
<evidence type="ECO:0000313" key="9">
    <source>
        <dbReference type="EMBL" id="CAB4876240.1"/>
    </source>
</evidence>
<dbReference type="CDD" id="cd00483">
    <property type="entry name" value="HPPK"/>
    <property type="match status" value="1"/>
</dbReference>
<dbReference type="NCBIfam" id="TIGR01498">
    <property type="entry name" value="folK"/>
    <property type="match status" value="1"/>
</dbReference>
<dbReference type="GO" id="GO:0005524">
    <property type="term" value="F:ATP binding"/>
    <property type="evidence" value="ECO:0007669"/>
    <property type="project" value="UniProtKB-KW"/>
</dbReference>
<dbReference type="Gene3D" id="3.30.70.560">
    <property type="entry name" value="7,8-Dihydro-6-hydroxymethylpterin-pyrophosphokinase HPPK"/>
    <property type="match status" value="1"/>
</dbReference>
<keyword evidence="6" id="KW-0067">ATP-binding</keyword>
<proteinExistence type="predicted"/>
<evidence type="ECO:0000256" key="4">
    <source>
        <dbReference type="ARBA" id="ARBA00022741"/>
    </source>
</evidence>
<dbReference type="InterPro" id="IPR000550">
    <property type="entry name" value="Hppk"/>
</dbReference>
<evidence type="ECO:0000256" key="7">
    <source>
        <dbReference type="ARBA" id="ARBA00022909"/>
    </source>
</evidence>
<keyword evidence="3" id="KW-0808">Transferase</keyword>
<dbReference type="EMBL" id="CAFBLS010000108">
    <property type="protein sequence ID" value="CAB4876240.1"/>
    <property type="molecule type" value="Genomic_DNA"/>
</dbReference>
<gene>
    <name evidence="9" type="ORF">UFOPK3402_00973</name>
</gene>